<dbReference type="EMBL" id="OX465085">
    <property type="protein sequence ID" value="CAI9302081.1"/>
    <property type="molecule type" value="Genomic_DNA"/>
</dbReference>
<keyword evidence="2" id="KW-1185">Reference proteome</keyword>
<evidence type="ECO:0000313" key="1">
    <source>
        <dbReference type="EMBL" id="CAI9302081.1"/>
    </source>
</evidence>
<organism evidence="1 2">
    <name type="scientific">Lactuca saligna</name>
    <name type="common">Willowleaf lettuce</name>
    <dbReference type="NCBI Taxonomy" id="75948"/>
    <lineage>
        <taxon>Eukaryota</taxon>
        <taxon>Viridiplantae</taxon>
        <taxon>Streptophyta</taxon>
        <taxon>Embryophyta</taxon>
        <taxon>Tracheophyta</taxon>
        <taxon>Spermatophyta</taxon>
        <taxon>Magnoliopsida</taxon>
        <taxon>eudicotyledons</taxon>
        <taxon>Gunneridae</taxon>
        <taxon>Pentapetalae</taxon>
        <taxon>asterids</taxon>
        <taxon>campanulids</taxon>
        <taxon>Asterales</taxon>
        <taxon>Asteraceae</taxon>
        <taxon>Cichorioideae</taxon>
        <taxon>Cichorieae</taxon>
        <taxon>Lactucinae</taxon>
        <taxon>Lactuca</taxon>
    </lineage>
</organism>
<reference evidence="1" key="1">
    <citation type="submission" date="2023-04" db="EMBL/GenBank/DDBJ databases">
        <authorList>
            <person name="Vijverberg K."/>
            <person name="Xiong W."/>
            <person name="Schranz E."/>
        </authorList>
    </citation>
    <scope>NUCLEOTIDE SEQUENCE</scope>
</reference>
<accession>A0AA36ELX9</accession>
<gene>
    <name evidence="1" type="ORF">LSALG_LOCUS40589</name>
</gene>
<evidence type="ECO:0000313" key="2">
    <source>
        <dbReference type="Proteomes" id="UP001177003"/>
    </source>
</evidence>
<proteinExistence type="predicted"/>
<protein>
    <submittedName>
        <fullName evidence="1">Uncharacterized protein</fullName>
    </submittedName>
</protein>
<sequence>MNNCFYSIPRLVTSFLQLDKFGPSQSPQIYPFHHHSSPSPTPLSLPLSFFSITYSDSSVSTVSHQIRFNIDDSTYTDTLYNMWTSLCLLLASLTPYWLEIRFKSIKHL</sequence>
<name>A0AA36ELX9_LACSI</name>
<dbReference type="Proteomes" id="UP001177003">
    <property type="component" value="Chromosome 9"/>
</dbReference>
<dbReference type="AlphaFoldDB" id="A0AA36ELX9"/>